<sequence>MSFRLRRQPFKGSIGAKFTPIDKMYSRKVEYIAINCYPPPGEIRESQQVRSTVCIIAISEKGVVIAFESKAFFQMARLTNVRRRKKCLRITLNENISQKNG</sequence>
<proteinExistence type="predicted"/>
<gene>
    <name evidence="1" type="ORF">TNIN_218281</name>
</gene>
<dbReference type="AlphaFoldDB" id="A0A8X6YHF7"/>
<name>A0A8X6YHF7_9ARAC</name>
<evidence type="ECO:0000313" key="1">
    <source>
        <dbReference type="EMBL" id="GFY71514.1"/>
    </source>
</evidence>
<protein>
    <submittedName>
        <fullName evidence="1">Uncharacterized protein</fullName>
    </submittedName>
</protein>
<comment type="caution">
    <text evidence="1">The sequence shown here is derived from an EMBL/GenBank/DDBJ whole genome shotgun (WGS) entry which is preliminary data.</text>
</comment>
<dbReference type="Proteomes" id="UP000886998">
    <property type="component" value="Unassembled WGS sequence"/>
</dbReference>
<evidence type="ECO:0000313" key="2">
    <source>
        <dbReference type="Proteomes" id="UP000886998"/>
    </source>
</evidence>
<dbReference type="EMBL" id="BMAV01018879">
    <property type="protein sequence ID" value="GFY71514.1"/>
    <property type="molecule type" value="Genomic_DNA"/>
</dbReference>
<accession>A0A8X6YHF7</accession>
<keyword evidence="2" id="KW-1185">Reference proteome</keyword>
<reference evidence="1" key="1">
    <citation type="submission" date="2020-08" db="EMBL/GenBank/DDBJ databases">
        <title>Multicomponent nature underlies the extraordinary mechanical properties of spider dragline silk.</title>
        <authorList>
            <person name="Kono N."/>
            <person name="Nakamura H."/>
            <person name="Mori M."/>
            <person name="Yoshida Y."/>
            <person name="Ohtoshi R."/>
            <person name="Malay A.D."/>
            <person name="Moran D.A.P."/>
            <person name="Tomita M."/>
            <person name="Numata K."/>
            <person name="Arakawa K."/>
        </authorList>
    </citation>
    <scope>NUCLEOTIDE SEQUENCE</scope>
</reference>
<dbReference type="OrthoDB" id="10562214at2759"/>
<organism evidence="1 2">
    <name type="scientific">Trichonephila inaurata madagascariensis</name>
    <dbReference type="NCBI Taxonomy" id="2747483"/>
    <lineage>
        <taxon>Eukaryota</taxon>
        <taxon>Metazoa</taxon>
        <taxon>Ecdysozoa</taxon>
        <taxon>Arthropoda</taxon>
        <taxon>Chelicerata</taxon>
        <taxon>Arachnida</taxon>
        <taxon>Araneae</taxon>
        <taxon>Araneomorphae</taxon>
        <taxon>Entelegynae</taxon>
        <taxon>Araneoidea</taxon>
        <taxon>Nephilidae</taxon>
        <taxon>Trichonephila</taxon>
        <taxon>Trichonephila inaurata</taxon>
    </lineage>
</organism>